<dbReference type="EMBL" id="JACRIW010000023">
    <property type="protein sequence ID" value="MBI5168422.1"/>
    <property type="molecule type" value="Genomic_DNA"/>
</dbReference>
<keyword evidence="4" id="KW-0804">Transcription</keyword>
<dbReference type="SMART" id="SM00421">
    <property type="entry name" value="HTH_LUXR"/>
    <property type="match status" value="1"/>
</dbReference>
<gene>
    <name evidence="8" type="ORF">HZA61_02940</name>
</gene>
<dbReference type="SUPFAM" id="SSF52172">
    <property type="entry name" value="CheY-like"/>
    <property type="match status" value="1"/>
</dbReference>
<dbReference type="CDD" id="cd06170">
    <property type="entry name" value="LuxR_C_like"/>
    <property type="match status" value="1"/>
</dbReference>
<dbReference type="SMART" id="SM00448">
    <property type="entry name" value="REC"/>
    <property type="match status" value="1"/>
</dbReference>
<dbReference type="GO" id="GO:0006355">
    <property type="term" value="P:regulation of DNA-templated transcription"/>
    <property type="evidence" value="ECO:0007669"/>
    <property type="project" value="InterPro"/>
</dbReference>
<keyword evidence="1 5" id="KW-0597">Phosphoprotein</keyword>
<evidence type="ECO:0000259" key="6">
    <source>
        <dbReference type="PROSITE" id="PS50043"/>
    </source>
</evidence>
<feature type="domain" description="HTH luxR-type" evidence="6">
    <location>
        <begin position="153"/>
        <end position="218"/>
    </location>
</feature>
<dbReference type="Pfam" id="PF00072">
    <property type="entry name" value="Response_reg"/>
    <property type="match status" value="1"/>
</dbReference>
<dbReference type="AlphaFoldDB" id="A0A933S9G9"/>
<dbReference type="InterPro" id="IPR016032">
    <property type="entry name" value="Sig_transdc_resp-reg_C-effctor"/>
</dbReference>
<dbReference type="InterPro" id="IPR000792">
    <property type="entry name" value="Tscrpt_reg_LuxR_C"/>
</dbReference>
<evidence type="ECO:0000256" key="3">
    <source>
        <dbReference type="ARBA" id="ARBA00023125"/>
    </source>
</evidence>
<dbReference type="Gene3D" id="3.40.50.2300">
    <property type="match status" value="1"/>
</dbReference>
<evidence type="ECO:0000256" key="4">
    <source>
        <dbReference type="ARBA" id="ARBA00023163"/>
    </source>
</evidence>
<feature type="modified residue" description="4-aspartylphosphate" evidence="5">
    <location>
        <position position="64"/>
    </location>
</feature>
<evidence type="ECO:0000256" key="2">
    <source>
        <dbReference type="ARBA" id="ARBA00023015"/>
    </source>
</evidence>
<dbReference type="PRINTS" id="PR00038">
    <property type="entry name" value="HTHLUXR"/>
</dbReference>
<evidence type="ECO:0000259" key="7">
    <source>
        <dbReference type="PROSITE" id="PS50110"/>
    </source>
</evidence>
<evidence type="ECO:0000256" key="5">
    <source>
        <dbReference type="PROSITE-ProRule" id="PRU00169"/>
    </source>
</evidence>
<evidence type="ECO:0000313" key="9">
    <source>
        <dbReference type="Proteomes" id="UP000696931"/>
    </source>
</evidence>
<dbReference type="GO" id="GO:0003677">
    <property type="term" value="F:DNA binding"/>
    <property type="evidence" value="ECO:0007669"/>
    <property type="project" value="UniProtKB-KW"/>
</dbReference>
<dbReference type="Proteomes" id="UP000696931">
    <property type="component" value="Unassembled WGS sequence"/>
</dbReference>
<dbReference type="PROSITE" id="PS50110">
    <property type="entry name" value="RESPONSE_REGULATORY"/>
    <property type="match status" value="1"/>
</dbReference>
<dbReference type="InterPro" id="IPR011006">
    <property type="entry name" value="CheY-like_superfamily"/>
</dbReference>
<protein>
    <submittedName>
        <fullName evidence="8">Response regulator transcription factor</fullName>
    </submittedName>
</protein>
<dbReference type="InterPro" id="IPR058245">
    <property type="entry name" value="NreC/VraR/RcsB-like_REC"/>
</dbReference>
<feature type="domain" description="Response regulatory" evidence="7">
    <location>
        <begin position="13"/>
        <end position="129"/>
    </location>
</feature>
<dbReference type="InterPro" id="IPR001789">
    <property type="entry name" value="Sig_transdc_resp-reg_receiver"/>
</dbReference>
<keyword evidence="3" id="KW-0238">DNA-binding</keyword>
<dbReference type="GO" id="GO:0000160">
    <property type="term" value="P:phosphorelay signal transduction system"/>
    <property type="evidence" value="ECO:0007669"/>
    <property type="project" value="InterPro"/>
</dbReference>
<proteinExistence type="predicted"/>
<comment type="caution">
    <text evidence="8">The sequence shown here is derived from an EMBL/GenBank/DDBJ whole genome shotgun (WGS) entry which is preliminary data.</text>
</comment>
<dbReference type="PANTHER" id="PTHR43214:SF41">
    <property type="entry name" value="NITRATE_NITRITE RESPONSE REGULATOR PROTEIN NARP"/>
    <property type="match status" value="1"/>
</dbReference>
<accession>A0A933S9G9</accession>
<evidence type="ECO:0000313" key="8">
    <source>
        <dbReference type="EMBL" id="MBI5168422.1"/>
    </source>
</evidence>
<dbReference type="PANTHER" id="PTHR43214">
    <property type="entry name" value="TWO-COMPONENT RESPONSE REGULATOR"/>
    <property type="match status" value="1"/>
</dbReference>
<sequence>MNAPSDEKAARTRVLLADDHSLVRAGVRRVIEAVPHLECVGETGSGAETLRFLRATSVDVLILDLNMPDGDGFSVLREASTVAPDTRIVVLTMHAQPEYVTRAVREGANGYLLKDLAVQDLVAAIDSVMAGGSFFSERAQKALADSVRTGGASESALARLTGREREVLAAVARGLTTKEIAAGQNISTRTVESHRANLMRKLDLHSVALLTQFAIREGLIEGPDGAP</sequence>
<keyword evidence="2" id="KW-0805">Transcription regulation</keyword>
<name>A0A933S9G9_UNCEI</name>
<organism evidence="8 9">
    <name type="scientific">Eiseniibacteriota bacterium</name>
    <dbReference type="NCBI Taxonomy" id="2212470"/>
    <lineage>
        <taxon>Bacteria</taxon>
        <taxon>Candidatus Eiseniibacteriota</taxon>
    </lineage>
</organism>
<evidence type="ECO:0000256" key="1">
    <source>
        <dbReference type="ARBA" id="ARBA00022553"/>
    </source>
</evidence>
<reference evidence="8" key="1">
    <citation type="submission" date="2020-07" db="EMBL/GenBank/DDBJ databases">
        <title>Huge and variable diversity of episymbiotic CPR bacteria and DPANN archaea in groundwater ecosystems.</title>
        <authorList>
            <person name="He C.Y."/>
            <person name="Keren R."/>
            <person name="Whittaker M."/>
            <person name="Farag I.F."/>
            <person name="Doudna J."/>
            <person name="Cate J.H.D."/>
            <person name="Banfield J.F."/>
        </authorList>
    </citation>
    <scope>NUCLEOTIDE SEQUENCE</scope>
    <source>
        <strain evidence="8">NC_groundwater_1813_Pr3_B-0.1um_71_17</strain>
    </source>
</reference>
<dbReference type="Pfam" id="PF00196">
    <property type="entry name" value="GerE"/>
    <property type="match status" value="1"/>
</dbReference>
<dbReference type="CDD" id="cd17535">
    <property type="entry name" value="REC_NarL-like"/>
    <property type="match status" value="1"/>
</dbReference>
<dbReference type="InterPro" id="IPR039420">
    <property type="entry name" value="WalR-like"/>
</dbReference>
<dbReference type="SUPFAM" id="SSF46894">
    <property type="entry name" value="C-terminal effector domain of the bipartite response regulators"/>
    <property type="match status" value="1"/>
</dbReference>
<dbReference type="PROSITE" id="PS50043">
    <property type="entry name" value="HTH_LUXR_2"/>
    <property type="match status" value="1"/>
</dbReference>